<organism evidence="8 9">
    <name type="scientific">Candidatus Gallitreponema excrementavium</name>
    <dbReference type="NCBI Taxonomy" id="2840840"/>
    <lineage>
        <taxon>Bacteria</taxon>
        <taxon>Pseudomonadati</taxon>
        <taxon>Spirochaetota</taxon>
        <taxon>Spirochaetia</taxon>
        <taxon>Spirochaetales</taxon>
        <taxon>Candidatus Gallitreponema</taxon>
    </lineage>
</organism>
<evidence type="ECO:0000256" key="5">
    <source>
        <dbReference type="SAM" id="MobiDB-lite"/>
    </source>
</evidence>
<dbReference type="SUPFAM" id="SSF54862">
    <property type="entry name" value="4Fe-4S ferredoxins"/>
    <property type="match status" value="1"/>
</dbReference>
<protein>
    <submittedName>
        <fullName evidence="8">4Fe-4S dicluster domain-containing protein</fullName>
    </submittedName>
</protein>
<evidence type="ECO:0000259" key="6">
    <source>
        <dbReference type="PROSITE" id="PS51379"/>
    </source>
</evidence>
<gene>
    <name evidence="8" type="ORF">IAA81_03400</name>
</gene>
<keyword evidence="4" id="KW-0411">Iron-sulfur</keyword>
<proteinExistence type="predicted"/>
<dbReference type="PANTHER" id="PTHR11615">
    <property type="entry name" value="NITRATE, FORMATE, IRON DEHYDROGENASE"/>
    <property type="match status" value="1"/>
</dbReference>
<keyword evidence="1" id="KW-0004">4Fe-4S</keyword>
<feature type="domain" description="4Fe-4S" evidence="7">
    <location>
        <begin position="430"/>
        <end position="488"/>
    </location>
</feature>
<dbReference type="GO" id="GO:0046872">
    <property type="term" value="F:metal ion binding"/>
    <property type="evidence" value="ECO:0007669"/>
    <property type="project" value="UniProtKB-KW"/>
</dbReference>
<keyword evidence="2" id="KW-0479">Metal-binding</keyword>
<evidence type="ECO:0000256" key="3">
    <source>
        <dbReference type="ARBA" id="ARBA00023004"/>
    </source>
</evidence>
<dbReference type="Gene3D" id="3.30.70.20">
    <property type="match status" value="1"/>
</dbReference>
<dbReference type="InterPro" id="IPR004108">
    <property type="entry name" value="Fe_hydrogenase_lsu_C"/>
</dbReference>
<feature type="region of interest" description="Disordered" evidence="5">
    <location>
        <begin position="301"/>
        <end position="320"/>
    </location>
</feature>
<dbReference type="Pfam" id="PF02906">
    <property type="entry name" value="Fe_hyd_lg_C"/>
    <property type="match status" value="1"/>
</dbReference>
<dbReference type="InterPro" id="IPR050340">
    <property type="entry name" value="Cytosolic_Fe-S_CAF"/>
</dbReference>
<feature type="domain" description="4Fe-4S ferredoxin-type" evidence="6">
    <location>
        <begin position="39"/>
        <end position="67"/>
    </location>
</feature>
<feature type="domain" description="4Fe-4S ferredoxin-type" evidence="6">
    <location>
        <begin position="9"/>
        <end position="38"/>
    </location>
</feature>
<dbReference type="SUPFAM" id="SSF53920">
    <property type="entry name" value="Fe-only hydrogenase"/>
    <property type="match status" value="1"/>
</dbReference>
<evidence type="ECO:0000313" key="9">
    <source>
        <dbReference type="Proteomes" id="UP000823638"/>
    </source>
</evidence>
<dbReference type="Pfam" id="PF13237">
    <property type="entry name" value="Fer4_10"/>
    <property type="match status" value="1"/>
</dbReference>
<dbReference type="Proteomes" id="UP000823638">
    <property type="component" value="Unassembled WGS sequence"/>
</dbReference>
<dbReference type="PROSITE" id="PS51379">
    <property type="entry name" value="4FE4S_FER_2"/>
    <property type="match status" value="2"/>
</dbReference>
<evidence type="ECO:0000256" key="2">
    <source>
        <dbReference type="ARBA" id="ARBA00022723"/>
    </source>
</evidence>
<reference evidence="8" key="1">
    <citation type="submission" date="2020-10" db="EMBL/GenBank/DDBJ databases">
        <authorList>
            <person name="Gilroy R."/>
        </authorList>
    </citation>
    <scope>NUCLEOTIDE SEQUENCE</scope>
    <source>
        <strain evidence="8">10532</strain>
    </source>
</reference>
<dbReference type="Gene3D" id="1.10.15.40">
    <property type="entry name" value="Electron transport complex subunit B, putative Fe-S cluster"/>
    <property type="match status" value="1"/>
</dbReference>
<dbReference type="PROSITE" id="PS00198">
    <property type="entry name" value="4FE4S_FER_1"/>
    <property type="match status" value="1"/>
</dbReference>
<dbReference type="Pfam" id="PF04060">
    <property type="entry name" value="FeS"/>
    <property type="match status" value="1"/>
</dbReference>
<name>A0A9D9HNU5_9SPIR</name>
<reference evidence="8" key="2">
    <citation type="journal article" date="2021" name="PeerJ">
        <title>Extensive microbial diversity within the chicken gut microbiome revealed by metagenomics and culture.</title>
        <authorList>
            <person name="Gilroy R."/>
            <person name="Ravi A."/>
            <person name="Getino M."/>
            <person name="Pursley I."/>
            <person name="Horton D.L."/>
            <person name="Alikhan N.F."/>
            <person name="Baker D."/>
            <person name="Gharbi K."/>
            <person name="Hall N."/>
            <person name="Watson M."/>
            <person name="Adriaenssens E.M."/>
            <person name="Foster-Nyarko E."/>
            <person name="Jarju S."/>
            <person name="Secka A."/>
            <person name="Antonio M."/>
            <person name="Oren A."/>
            <person name="Chaudhuri R.R."/>
            <person name="La Ragione R."/>
            <person name="Hildebrand F."/>
            <person name="Pallen M.J."/>
        </authorList>
    </citation>
    <scope>NUCLEOTIDE SEQUENCE</scope>
    <source>
        <strain evidence="8">10532</strain>
    </source>
</reference>
<keyword evidence="3" id="KW-0408">Iron</keyword>
<dbReference type="InterPro" id="IPR017896">
    <property type="entry name" value="4Fe4S_Fe-S-bd"/>
</dbReference>
<dbReference type="PROSITE" id="PS51656">
    <property type="entry name" value="4FE4S"/>
    <property type="match status" value="1"/>
</dbReference>
<dbReference type="InterPro" id="IPR009016">
    <property type="entry name" value="Fe_hydrogenase"/>
</dbReference>
<dbReference type="Gene3D" id="3.40.950.10">
    <property type="entry name" value="Fe-only Hydrogenase (Larger Subunit), Chain L, domain 3"/>
    <property type="match status" value="1"/>
</dbReference>
<accession>A0A9D9HNU5</accession>
<dbReference type="EMBL" id="JADIMM010000043">
    <property type="protein sequence ID" value="MBO8457256.1"/>
    <property type="molecule type" value="Genomic_DNA"/>
</dbReference>
<evidence type="ECO:0000259" key="7">
    <source>
        <dbReference type="PROSITE" id="PS51656"/>
    </source>
</evidence>
<evidence type="ECO:0000256" key="1">
    <source>
        <dbReference type="ARBA" id="ARBA00022485"/>
    </source>
</evidence>
<dbReference type="AlphaFoldDB" id="A0A9D9HNU5"/>
<evidence type="ECO:0000256" key="4">
    <source>
        <dbReference type="ARBA" id="ARBA00023014"/>
    </source>
</evidence>
<sequence>MDNPFSIFHSVILDEDSCKGCTICVTGCPVEAIRVRNGKARILEERCIDCGECIRRCPNRAKKADTAPLASMEGYDCKIAVVAPSFYGQFPAGYSVENILQALGGIGFDYVFEAALGAEIVTRETLKILKKEGIRPLISSSCPAVLRLIQVRFPTLLEHIIPLLSPMEIVAGISRKMVTEILKKTEPPDDSGKKGQEPVIGVFFISPCPAKVTAVKNPLGHKKSQVDQVISMNDLYLPLLTRLKKSCTTEEEKQVGKINRDENKSCFPLGSMASAYGIMWASREGECRSLEHLFTREKNSVNEDSPVVKEKNTGKEEKLPGKDSNLSWISVDGINEITSLFESIEDGNLQDVDFVEAEACPSGCSGGPLTIVQSAIAKENLRQRFAQASRIPSDESVPVELKKDVPVCSEEKIHPRPILQLDKDFSKACKMMKEIEEILPELPGLDCGSCGAPNCRALAEDIVKRKASKEDCVFVLKKKYFDGKISPV</sequence>
<dbReference type="GO" id="GO:0051539">
    <property type="term" value="F:4 iron, 4 sulfur cluster binding"/>
    <property type="evidence" value="ECO:0007669"/>
    <property type="project" value="UniProtKB-KW"/>
</dbReference>
<comment type="caution">
    <text evidence="8">The sequence shown here is derived from an EMBL/GenBank/DDBJ whole genome shotgun (WGS) entry which is preliminary data.</text>
</comment>
<dbReference type="InterPro" id="IPR017900">
    <property type="entry name" value="4Fe4S_Fe_S_CS"/>
</dbReference>
<evidence type="ECO:0000313" key="8">
    <source>
        <dbReference type="EMBL" id="MBO8457256.1"/>
    </source>
</evidence>
<dbReference type="InterPro" id="IPR007202">
    <property type="entry name" value="4Fe-4S_dom"/>
</dbReference>